<comment type="subcellular location">
    <subcellularLocation>
        <location evidence="1">Periplasm</location>
    </subcellularLocation>
</comment>
<feature type="chain" id="PRO_5009179102" description="Spheroplast protein y" evidence="6">
    <location>
        <begin position="27"/>
        <end position="161"/>
    </location>
</feature>
<dbReference type="CDD" id="cd09916">
    <property type="entry name" value="CpxP_like"/>
    <property type="match status" value="1"/>
</dbReference>
<dbReference type="PANTHER" id="PTHR38102:SF1">
    <property type="entry name" value="PERIPLASMIC CHAPERONE SPY"/>
    <property type="match status" value="1"/>
</dbReference>
<dbReference type="Proteomes" id="UP000095230">
    <property type="component" value="Unassembled WGS sequence"/>
</dbReference>
<evidence type="ECO:0008006" key="9">
    <source>
        <dbReference type="Google" id="ProtNLM"/>
    </source>
</evidence>
<dbReference type="RefSeq" id="WP_028762937.1">
    <property type="nucleotide sequence ID" value="NZ_JAPWGR010000007.1"/>
</dbReference>
<evidence type="ECO:0000256" key="6">
    <source>
        <dbReference type="SAM" id="SignalP"/>
    </source>
</evidence>
<feature type="region of interest" description="Disordered" evidence="5">
    <location>
        <begin position="26"/>
        <end position="48"/>
    </location>
</feature>
<evidence type="ECO:0000256" key="1">
    <source>
        <dbReference type="ARBA" id="ARBA00004418"/>
    </source>
</evidence>
<dbReference type="PANTHER" id="PTHR38102">
    <property type="entry name" value="PERIPLASMIC CHAPERONE SPY"/>
    <property type="match status" value="1"/>
</dbReference>
<dbReference type="EMBL" id="MCBT01000033">
    <property type="protein sequence ID" value="OEG73770.1"/>
    <property type="molecule type" value="Genomic_DNA"/>
</dbReference>
<dbReference type="InterPro" id="IPR052211">
    <property type="entry name" value="Cpx_auxiliary_protein"/>
</dbReference>
<evidence type="ECO:0000256" key="2">
    <source>
        <dbReference type="ARBA" id="ARBA00008441"/>
    </source>
</evidence>
<dbReference type="GO" id="GO:0051082">
    <property type="term" value="F:unfolded protein binding"/>
    <property type="evidence" value="ECO:0007669"/>
    <property type="project" value="TreeGrafter"/>
</dbReference>
<evidence type="ECO:0000313" key="7">
    <source>
        <dbReference type="EMBL" id="OEG73770.1"/>
    </source>
</evidence>
<keyword evidence="3 6" id="KW-0732">Signal</keyword>
<protein>
    <recommendedName>
        <fullName evidence="9">Spheroplast protein y</fullName>
    </recommendedName>
</protein>
<evidence type="ECO:0000313" key="8">
    <source>
        <dbReference type="Proteomes" id="UP000095230"/>
    </source>
</evidence>
<feature type="compositionally biased region" description="Basic and acidic residues" evidence="5">
    <location>
        <begin position="71"/>
        <end position="80"/>
    </location>
</feature>
<gene>
    <name evidence="7" type="ORF">BEL05_15060</name>
</gene>
<dbReference type="STRING" id="23.BEL05_15060"/>
<organism evidence="7 8">
    <name type="scientific">Shewanella colwelliana</name>
    <name type="common">Alteromonas colwelliana</name>
    <dbReference type="NCBI Taxonomy" id="23"/>
    <lineage>
        <taxon>Bacteria</taxon>
        <taxon>Pseudomonadati</taxon>
        <taxon>Pseudomonadota</taxon>
        <taxon>Gammaproteobacteria</taxon>
        <taxon>Alteromonadales</taxon>
        <taxon>Shewanellaceae</taxon>
        <taxon>Shewanella</taxon>
    </lineage>
</organism>
<comment type="similarity">
    <text evidence="2">Belongs to the CpxP/Spy family.</text>
</comment>
<feature type="region of interest" description="Disordered" evidence="5">
    <location>
        <begin position="71"/>
        <end position="92"/>
    </location>
</feature>
<comment type="caution">
    <text evidence="7">The sequence shown here is derived from an EMBL/GenBank/DDBJ whole genome shotgun (WGS) entry which is preliminary data.</text>
</comment>
<evidence type="ECO:0000256" key="3">
    <source>
        <dbReference type="ARBA" id="ARBA00022729"/>
    </source>
</evidence>
<dbReference type="AlphaFoldDB" id="A0A1E5ITA7"/>
<accession>A0A1E5ITA7</accession>
<feature type="compositionally biased region" description="Basic and acidic residues" evidence="5">
    <location>
        <begin position="37"/>
        <end position="48"/>
    </location>
</feature>
<proteinExistence type="inferred from homology"/>
<sequence>MNKMTVKSALFALMTSAVLLAPTVSAENGSNQGQGYHEMRGEHRGHHGDMRKMLRGLDLTEQQRTEIKSLMKAHKSERAAQRPSAEVRQAHQQQMLDMISSDSFSEADVVNMMDARQEKRQQAAVERVKMQRAIYQLLTPEQQAKFKANFAQRGSRKGDRS</sequence>
<evidence type="ECO:0000256" key="4">
    <source>
        <dbReference type="ARBA" id="ARBA00022764"/>
    </source>
</evidence>
<keyword evidence="4" id="KW-0574">Periplasm</keyword>
<reference evidence="7 8" key="1">
    <citation type="submission" date="2016-07" db="EMBL/GenBank/DDBJ databases">
        <title>Whole-genome of two Shewanella species isolated from a digestive organ of sea cucumber Apostichopus japonicus Selenka 1867.</title>
        <authorList>
            <person name="Hong H.-H."/>
            <person name="Choi H."/>
            <person name="Cheon S."/>
            <person name="Oh J.-S."/>
            <person name="Lee H.-G."/>
            <person name="Park C."/>
        </authorList>
    </citation>
    <scope>NUCLEOTIDE SEQUENCE [LARGE SCALE GENOMIC DNA]</scope>
    <source>
        <strain evidence="7 8">CSB03KR</strain>
    </source>
</reference>
<dbReference type="Gene3D" id="1.20.120.1490">
    <property type="match status" value="1"/>
</dbReference>
<dbReference type="PIRSF" id="PIRSF034445">
    <property type="entry name" value="CpxP_Spy"/>
    <property type="match status" value="1"/>
</dbReference>
<dbReference type="Pfam" id="PF07813">
    <property type="entry name" value="LTXXQ"/>
    <property type="match status" value="1"/>
</dbReference>
<dbReference type="GO" id="GO:0030288">
    <property type="term" value="C:outer membrane-bounded periplasmic space"/>
    <property type="evidence" value="ECO:0007669"/>
    <property type="project" value="TreeGrafter"/>
</dbReference>
<dbReference type="InterPro" id="IPR012899">
    <property type="entry name" value="LTXXQ"/>
</dbReference>
<feature type="signal peptide" evidence="6">
    <location>
        <begin position="1"/>
        <end position="26"/>
    </location>
</feature>
<name>A0A1E5ITA7_SHECO</name>
<dbReference type="OrthoDB" id="6227479at2"/>
<evidence type="ECO:0000256" key="5">
    <source>
        <dbReference type="SAM" id="MobiDB-lite"/>
    </source>
</evidence>